<proteinExistence type="predicted"/>
<name>A0A8S5UWF0_9CAUD</name>
<accession>A0A8S5UWF0</accession>
<protein>
    <submittedName>
        <fullName evidence="1">Uncharacterized protein</fullName>
    </submittedName>
</protein>
<dbReference type="EMBL" id="BK016155">
    <property type="protein sequence ID" value="DAF98816.1"/>
    <property type="molecule type" value="Genomic_DNA"/>
</dbReference>
<organism evidence="1">
    <name type="scientific">Podoviridae sp. ctLPy3</name>
    <dbReference type="NCBI Taxonomy" id="2825244"/>
    <lineage>
        <taxon>Viruses</taxon>
        <taxon>Duplodnaviria</taxon>
        <taxon>Heunggongvirae</taxon>
        <taxon>Uroviricota</taxon>
        <taxon>Caudoviricetes</taxon>
    </lineage>
</organism>
<reference evidence="1" key="1">
    <citation type="journal article" date="2021" name="Proc. Natl. Acad. Sci. U.S.A.">
        <title>A Catalog of Tens of Thousands of Viruses from Human Metagenomes Reveals Hidden Associations with Chronic Diseases.</title>
        <authorList>
            <person name="Tisza M.J."/>
            <person name="Buck C.B."/>
        </authorList>
    </citation>
    <scope>NUCLEOTIDE SEQUENCE</scope>
    <source>
        <strain evidence="1">CtLPy3</strain>
    </source>
</reference>
<sequence length="38" mass="4309">MNIDVSKWMHYLSALGVNFINPYEEGWDIPGREGGKPS</sequence>
<evidence type="ECO:0000313" key="1">
    <source>
        <dbReference type="EMBL" id="DAF98816.1"/>
    </source>
</evidence>